<dbReference type="PANTHER" id="PTHR33159">
    <property type="entry name" value="RPM1-INTERACTING PROTEIN 4 (RIN4) FAMILY PROTEIN"/>
    <property type="match status" value="1"/>
</dbReference>
<gene>
    <name evidence="3" type="ORF">SAY87_012089</name>
</gene>
<evidence type="ECO:0000256" key="1">
    <source>
        <dbReference type="SAM" id="MobiDB-lite"/>
    </source>
</evidence>
<evidence type="ECO:0000313" key="3">
    <source>
        <dbReference type="EMBL" id="KAK4745777.1"/>
    </source>
</evidence>
<protein>
    <recommendedName>
        <fullName evidence="2">RIN4 pathogenic type III effector avirulence factor Avr cleavage site domain-containing protein</fullName>
    </recommendedName>
</protein>
<dbReference type="EMBL" id="JAXIOK010000021">
    <property type="protein sequence ID" value="KAK4745777.1"/>
    <property type="molecule type" value="Genomic_DNA"/>
</dbReference>
<dbReference type="GO" id="GO:0005886">
    <property type="term" value="C:plasma membrane"/>
    <property type="evidence" value="ECO:0007669"/>
    <property type="project" value="TreeGrafter"/>
</dbReference>
<name>A0AAN7JJ92_9MYRT</name>
<organism evidence="3 4">
    <name type="scientific">Trapa incisa</name>
    <dbReference type="NCBI Taxonomy" id="236973"/>
    <lineage>
        <taxon>Eukaryota</taxon>
        <taxon>Viridiplantae</taxon>
        <taxon>Streptophyta</taxon>
        <taxon>Embryophyta</taxon>
        <taxon>Tracheophyta</taxon>
        <taxon>Spermatophyta</taxon>
        <taxon>Magnoliopsida</taxon>
        <taxon>eudicotyledons</taxon>
        <taxon>Gunneridae</taxon>
        <taxon>Pentapetalae</taxon>
        <taxon>rosids</taxon>
        <taxon>malvids</taxon>
        <taxon>Myrtales</taxon>
        <taxon>Lythraceae</taxon>
        <taxon>Trapa</taxon>
    </lineage>
</organism>
<dbReference type="AlphaFoldDB" id="A0AAN7JJ92"/>
<keyword evidence="4" id="KW-1185">Reference proteome</keyword>
<dbReference type="Proteomes" id="UP001345219">
    <property type="component" value="Chromosome 10"/>
</dbReference>
<proteinExistence type="predicted"/>
<comment type="caution">
    <text evidence="3">The sequence shown here is derived from an EMBL/GenBank/DDBJ whole genome shotgun (WGS) entry which is preliminary data.</text>
</comment>
<feature type="region of interest" description="Disordered" evidence="1">
    <location>
        <begin position="1"/>
        <end position="71"/>
    </location>
</feature>
<feature type="domain" description="RIN4 pathogenic type III effector avirulence factor Avr cleavage site" evidence="2">
    <location>
        <begin position="7"/>
        <end position="40"/>
    </location>
</feature>
<dbReference type="InterPro" id="IPR040387">
    <property type="entry name" value="RIN4/NOI4"/>
</dbReference>
<accession>A0AAN7JJ92</accession>
<reference evidence="3 4" key="1">
    <citation type="journal article" date="2023" name="Hortic Res">
        <title>Pangenome of water caltrop reveals structural variations and asymmetric subgenome divergence after allopolyploidization.</title>
        <authorList>
            <person name="Zhang X."/>
            <person name="Chen Y."/>
            <person name="Wang L."/>
            <person name="Yuan Y."/>
            <person name="Fang M."/>
            <person name="Shi L."/>
            <person name="Lu R."/>
            <person name="Comes H.P."/>
            <person name="Ma Y."/>
            <person name="Chen Y."/>
            <person name="Huang G."/>
            <person name="Zhou Y."/>
            <person name="Zheng Z."/>
            <person name="Qiu Y."/>
        </authorList>
    </citation>
    <scope>NUCLEOTIDE SEQUENCE [LARGE SCALE GENOMIC DNA]</scope>
    <source>
        <tissue evidence="3">Roots</tissue>
    </source>
</reference>
<dbReference type="InterPro" id="IPR008700">
    <property type="entry name" value="TypeIII_avirulence_cleave"/>
</dbReference>
<dbReference type="PANTHER" id="PTHR33159:SF75">
    <property type="entry name" value="RPM1-INTERACTING PROTEIN 4-LIKE"/>
    <property type="match status" value="1"/>
</dbReference>
<dbReference type="Pfam" id="PF05627">
    <property type="entry name" value="AvrRpt-cleavage"/>
    <property type="match status" value="1"/>
</dbReference>
<evidence type="ECO:0000313" key="4">
    <source>
        <dbReference type="Proteomes" id="UP001345219"/>
    </source>
</evidence>
<sequence>MGHSLDKGQPLPKFGEWDVNDPASAEGFTAIFNKARDEKKTGGKTESPGKGDTLTRNSADSGKPPKGMDSTGPCLVKFDMTIIDSVTIPLMLQQKNGFAAFRARSRCWRGAMDLQETPLHPLFFRGFRNSLLKDKGA</sequence>
<feature type="compositionally biased region" description="Basic and acidic residues" evidence="1">
    <location>
        <begin position="34"/>
        <end position="49"/>
    </location>
</feature>
<evidence type="ECO:0000259" key="2">
    <source>
        <dbReference type="Pfam" id="PF05627"/>
    </source>
</evidence>